<dbReference type="EMBL" id="KK198763">
    <property type="protein sequence ID" value="KCW48695.1"/>
    <property type="molecule type" value="Genomic_DNA"/>
</dbReference>
<dbReference type="InParanoid" id="A0A059A5Q4"/>
<sequence>MEPFIYLFNPYPVSISQKVIALRNAVHGHKMEVTKSSSFICFIRISFSVENNVLQFMTMTFQFIVYLKVSVIWIGNGKHHPTVVLILFLAIIQ</sequence>
<gene>
    <name evidence="1" type="ORF">EUGRSUZ_K02347</name>
</gene>
<reference evidence="1" key="1">
    <citation type="submission" date="2013-07" db="EMBL/GenBank/DDBJ databases">
        <title>The genome of Eucalyptus grandis.</title>
        <authorList>
            <person name="Schmutz J."/>
            <person name="Hayes R."/>
            <person name="Myburg A."/>
            <person name="Tuskan G."/>
            <person name="Grattapaglia D."/>
            <person name="Rokhsar D.S."/>
        </authorList>
    </citation>
    <scope>NUCLEOTIDE SEQUENCE</scope>
    <source>
        <tissue evidence="1">Leaf extractions</tissue>
    </source>
</reference>
<accession>A0A059A5Q4</accession>
<organism evidence="1">
    <name type="scientific">Eucalyptus grandis</name>
    <name type="common">Flooded gum</name>
    <dbReference type="NCBI Taxonomy" id="71139"/>
    <lineage>
        <taxon>Eukaryota</taxon>
        <taxon>Viridiplantae</taxon>
        <taxon>Streptophyta</taxon>
        <taxon>Embryophyta</taxon>
        <taxon>Tracheophyta</taxon>
        <taxon>Spermatophyta</taxon>
        <taxon>Magnoliopsida</taxon>
        <taxon>eudicotyledons</taxon>
        <taxon>Gunneridae</taxon>
        <taxon>Pentapetalae</taxon>
        <taxon>rosids</taxon>
        <taxon>malvids</taxon>
        <taxon>Myrtales</taxon>
        <taxon>Myrtaceae</taxon>
        <taxon>Myrtoideae</taxon>
        <taxon>Eucalypteae</taxon>
        <taxon>Eucalyptus</taxon>
    </lineage>
</organism>
<evidence type="ECO:0000313" key="1">
    <source>
        <dbReference type="EMBL" id="KCW48695.1"/>
    </source>
</evidence>
<proteinExistence type="predicted"/>
<name>A0A059A5Q4_EUCGR</name>
<dbReference type="Gramene" id="KCW48695">
    <property type="protein sequence ID" value="KCW48695"/>
    <property type="gene ID" value="EUGRSUZ_K02347"/>
</dbReference>
<dbReference type="AlphaFoldDB" id="A0A059A5Q4"/>
<protein>
    <submittedName>
        <fullName evidence="1">Uncharacterized protein</fullName>
    </submittedName>
</protein>